<gene>
    <name evidence="7" type="ORF">SAMN05216278_3062</name>
</gene>
<evidence type="ECO:0000313" key="7">
    <source>
        <dbReference type="EMBL" id="SDQ92163.1"/>
    </source>
</evidence>
<dbReference type="Proteomes" id="UP000199289">
    <property type="component" value="Unassembled WGS sequence"/>
</dbReference>
<protein>
    <submittedName>
        <fullName evidence="7">Manganese transport protein</fullName>
    </submittedName>
</protein>
<feature type="transmembrane region" description="Helical" evidence="6">
    <location>
        <begin position="30"/>
        <end position="50"/>
    </location>
</feature>
<feature type="transmembrane region" description="Helical" evidence="6">
    <location>
        <begin position="329"/>
        <end position="349"/>
    </location>
</feature>
<proteinExistence type="predicted"/>
<reference evidence="8" key="1">
    <citation type="submission" date="2016-10" db="EMBL/GenBank/DDBJ databases">
        <authorList>
            <person name="Varghese N."/>
            <person name="Submissions S."/>
        </authorList>
    </citation>
    <scope>NUCLEOTIDE SEQUENCE [LARGE SCALE GENOMIC DNA]</scope>
    <source>
        <strain evidence="8">CGMCC 1.12397</strain>
    </source>
</reference>
<evidence type="ECO:0000256" key="4">
    <source>
        <dbReference type="ARBA" id="ARBA00022989"/>
    </source>
</evidence>
<keyword evidence="4 6" id="KW-1133">Transmembrane helix</keyword>
<feature type="transmembrane region" description="Helical" evidence="6">
    <location>
        <begin position="355"/>
        <end position="378"/>
    </location>
</feature>
<feature type="transmembrane region" description="Helical" evidence="6">
    <location>
        <begin position="422"/>
        <end position="442"/>
    </location>
</feature>
<keyword evidence="5 6" id="KW-0472">Membrane</keyword>
<dbReference type="GO" id="GO:0005384">
    <property type="term" value="F:manganese ion transmembrane transporter activity"/>
    <property type="evidence" value="ECO:0007669"/>
    <property type="project" value="TreeGrafter"/>
</dbReference>
<keyword evidence="3 6" id="KW-0812">Transmembrane</keyword>
<comment type="subcellular location">
    <subcellularLocation>
        <location evidence="1">Membrane</location>
        <topology evidence="1">Multi-pass membrane protein</topology>
    </subcellularLocation>
</comment>
<feature type="transmembrane region" description="Helical" evidence="6">
    <location>
        <begin position="199"/>
        <end position="220"/>
    </location>
</feature>
<dbReference type="PANTHER" id="PTHR11706:SF33">
    <property type="entry name" value="NATURAL RESISTANCE-ASSOCIATED MACROPHAGE PROTEIN 2"/>
    <property type="match status" value="1"/>
</dbReference>
<dbReference type="Pfam" id="PF01566">
    <property type="entry name" value="Nramp"/>
    <property type="match status" value="1"/>
</dbReference>
<dbReference type="GO" id="GO:0005886">
    <property type="term" value="C:plasma membrane"/>
    <property type="evidence" value="ECO:0007669"/>
    <property type="project" value="TreeGrafter"/>
</dbReference>
<evidence type="ECO:0000256" key="6">
    <source>
        <dbReference type="SAM" id="Phobius"/>
    </source>
</evidence>
<dbReference type="InterPro" id="IPR001046">
    <property type="entry name" value="NRAMP_fam"/>
</dbReference>
<feature type="transmembrane region" description="Helical" evidence="6">
    <location>
        <begin position="291"/>
        <end position="317"/>
    </location>
</feature>
<feature type="transmembrane region" description="Helical" evidence="6">
    <location>
        <begin position="390"/>
        <end position="410"/>
    </location>
</feature>
<organism evidence="7 8">
    <name type="scientific">Halopelagius longus</name>
    <dbReference type="NCBI Taxonomy" id="1236180"/>
    <lineage>
        <taxon>Archaea</taxon>
        <taxon>Methanobacteriati</taxon>
        <taxon>Methanobacteriota</taxon>
        <taxon>Stenosarchaea group</taxon>
        <taxon>Halobacteria</taxon>
        <taxon>Halobacteriales</taxon>
        <taxon>Haloferacaceae</taxon>
    </lineage>
</organism>
<dbReference type="EMBL" id="FNKQ01000003">
    <property type="protein sequence ID" value="SDQ92163.1"/>
    <property type="molecule type" value="Genomic_DNA"/>
</dbReference>
<evidence type="ECO:0000313" key="8">
    <source>
        <dbReference type="Proteomes" id="UP000199289"/>
    </source>
</evidence>
<evidence type="ECO:0000256" key="5">
    <source>
        <dbReference type="ARBA" id="ARBA00023136"/>
    </source>
</evidence>
<evidence type="ECO:0000256" key="2">
    <source>
        <dbReference type="ARBA" id="ARBA00022448"/>
    </source>
</evidence>
<evidence type="ECO:0000256" key="1">
    <source>
        <dbReference type="ARBA" id="ARBA00004141"/>
    </source>
</evidence>
<dbReference type="PANTHER" id="PTHR11706">
    <property type="entry name" value="SOLUTE CARRIER PROTEIN FAMILY 11 MEMBER"/>
    <property type="match status" value="1"/>
</dbReference>
<keyword evidence="2" id="KW-0813">Transport</keyword>
<dbReference type="GO" id="GO:0015086">
    <property type="term" value="F:cadmium ion transmembrane transporter activity"/>
    <property type="evidence" value="ECO:0007669"/>
    <property type="project" value="TreeGrafter"/>
</dbReference>
<feature type="transmembrane region" description="Helical" evidence="6">
    <location>
        <begin position="161"/>
        <end position="179"/>
    </location>
</feature>
<evidence type="ECO:0000256" key="3">
    <source>
        <dbReference type="ARBA" id="ARBA00022692"/>
    </source>
</evidence>
<feature type="transmembrane region" description="Helical" evidence="6">
    <location>
        <begin position="241"/>
        <end position="262"/>
    </location>
</feature>
<sequence length="458" mass="46560">MGRTDEAVTNVTAVDTEQFGTYVREMGPSWVAGAVAAGPATMASVVTAGAAFGYQLLWIVVLSAVLGALAQYLAMRLGLFTEGGIVSVVERHLGPSWAWILVVDAVLAASLAQLVIMKGLADVSAAATGIDARVWGVAWAVVLAAGLAGRGYRFVETAAKLLVSAVVLAFLASLLVVPIDPAAAASGLVPRIPAGVDGALVAAGVLGGAVHITLVTMHSYTMRSRGWTTADYGLATFDVGLSMLGAFGAFSVAIFLVAAGVLHDPTIAANELTAVAAAQTLGPLVGPHAKWLFLLGLWGAAVSTLGGNTVVPPFLVADKLGWETDIEDGRYRAALVAVALLSAAGAFVGGSFFPLLVLVLAFGLVGTPFVLVVVLYLLNSEAVPESNSTLANVGGVALLVVAVTTAGSFVREQIASGLADPTTLFVVAFSLFVGTATIALVGRYLRERFAGSGAAVEA</sequence>
<feature type="transmembrane region" description="Helical" evidence="6">
    <location>
        <begin position="96"/>
        <end position="120"/>
    </location>
</feature>
<feature type="transmembrane region" description="Helical" evidence="6">
    <location>
        <begin position="132"/>
        <end position="149"/>
    </location>
</feature>
<accession>A0A1H1ETU1</accession>
<feature type="transmembrane region" description="Helical" evidence="6">
    <location>
        <begin position="56"/>
        <end position="75"/>
    </location>
</feature>
<dbReference type="GO" id="GO:0034755">
    <property type="term" value="P:iron ion transmembrane transport"/>
    <property type="evidence" value="ECO:0007669"/>
    <property type="project" value="TreeGrafter"/>
</dbReference>
<dbReference type="AlphaFoldDB" id="A0A1H1ETU1"/>
<name>A0A1H1ETU1_9EURY</name>